<keyword evidence="7 12" id="KW-0472">Membrane</keyword>
<keyword evidence="6" id="KW-0406">Ion transport</keyword>
<feature type="transmembrane region" description="Helical" evidence="12">
    <location>
        <begin position="482"/>
        <end position="509"/>
    </location>
</feature>
<evidence type="ECO:0000256" key="12">
    <source>
        <dbReference type="SAM" id="Phobius"/>
    </source>
</evidence>
<feature type="transmembrane region" description="Helical" evidence="12">
    <location>
        <begin position="421"/>
        <end position="441"/>
    </location>
</feature>
<feature type="transmembrane region" description="Helical" evidence="12">
    <location>
        <begin position="381"/>
        <end position="401"/>
    </location>
</feature>
<dbReference type="InterPro" id="IPR050368">
    <property type="entry name" value="ClC-type_chloride_channel"/>
</dbReference>
<dbReference type="Pfam" id="PF00654">
    <property type="entry name" value="Voltage_CLC"/>
    <property type="match status" value="1"/>
</dbReference>
<keyword evidence="3 12" id="KW-0812">Transmembrane</keyword>
<comment type="caution">
    <text evidence="14">The sequence shown here is derived from an EMBL/GenBank/DDBJ whole genome shotgun (WGS) entry which is preliminary data.</text>
</comment>
<keyword evidence="4" id="KW-0106">Calcium</keyword>
<feature type="compositionally biased region" description="Low complexity" evidence="11">
    <location>
        <begin position="28"/>
        <end position="55"/>
    </location>
</feature>
<dbReference type="EMBL" id="BNJQ01000033">
    <property type="protein sequence ID" value="GHP11127.1"/>
    <property type="molecule type" value="Genomic_DNA"/>
</dbReference>
<evidence type="ECO:0000256" key="5">
    <source>
        <dbReference type="ARBA" id="ARBA00022989"/>
    </source>
</evidence>
<proteinExistence type="predicted"/>
<dbReference type="Proteomes" id="UP000660262">
    <property type="component" value="Unassembled WGS sequence"/>
</dbReference>
<feature type="transmembrane region" description="Helical" evidence="12">
    <location>
        <begin position="344"/>
        <end position="361"/>
    </location>
</feature>
<dbReference type="InterPro" id="IPR014743">
    <property type="entry name" value="Cl-channel_core"/>
</dbReference>
<keyword evidence="8" id="KW-0869">Chloride channel</keyword>
<dbReference type="PROSITE" id="PS00018">
    <property type="entry name" value="EF_HAND_1"/>
    <property type="match status" value="1"/>
</dbReference>
<dbReference type="PROSITE" id="PS50222">
    <property type="entry name" value="EF_HAND_2"/>
    <property type="match status" value="1"/>
</dbReference>
<dbReference type="InterPro" id="IPR001807">
    <property type="entry name" value="ClC"/>
</dbReference>
<dbReference type="CDD" id="cd00400">
    <property type="entry name" value="Voltage_gated_ClC"/>
    <property type="match status" value="1"/>
</dbReference>
<reference evidence="14" key="1">
    <citation type="submission" date="2020-10" db="EMBL/GenBank/DDBJ databases">
        <title>Unveiling of a novel bifunctional photoreceptor, Dualchrome1, isolated from a cosmopolitan green alga.</title>
        <authorList>
            <person name="Suzuki S."/>
            <person name="Kawachi M."/>
        </authorList>
    </citation>
    <scope>NUCLEOTIDE SEQUENCE</scope>
    <source>
        <strain evidence="14">NIES 2893</strain>
    </source>
</reference>
<keyword evidence="5 12" id="KW-1133">Transmembrane helix</keyword>
<dbReference type="PANTHER" id="PTHR43427:SF6">
    <property type="entry name" value="CHLORIDE CHANNEL PROTEIN CLC-E"/>
    <property type="match status" value="1"/>
</dbReference>
<organism evidence="14 15">
    <name type="scientific">Pycnococcus provasolii</name>
    <dbReference type="NCBI Taxonomy" id="41880"/>
    <lineage>
        <taxon>Eukaryota</taxon>
        <taxon>Viridiplantae</taxon>
        <taxon>Chlorophyta</taxon>
        <taxon>Pseudoscourfieldiophyceae</taxon>
        <taxon>Pseudoscourfieldiales</taxon>
        <taxon>Pycnococcaceae</taxon>
        <taxon>Pycnococcus</taxon>
    </lineage>
</organism>
<dbReference type="CDD" id="cd00051">
    <property type="entry name" value="EFh"/>
    <property type="match status" value="1"/>
</dbReference>
<accession>A0A830I1U3</accession>
<protein>
    <recommendedName>
        <fullName evidence="13">EF-hand domain-containing protein</fullName>
    </recommendedName>
</protein>
<dbReference type="GO" id="GO:0005509">
    <property type="term" value="F:calcium ion binding"/>
    <property type="evidence" value="ECO:0007669"/>
    <property type="project" value="InterPro"/>
</dbReference>
<name>A0A830I1U3_9CHLO</name>
<sequence>MPVSCLRLSRPRGHQCLPAPLRARRHSSLLLRSSPSRRQQLPSSKNDTSESASASEAEDVSGVSLNNNGSDPTSVSSAGLDGVAEQLRQSETFQRQYLGAQATNSIGIENPLELALAPFVVGLTVGGAVVLFEEATMLVREVLLDDFVPEVFETSKESLIAIFGVIDEPTPFAAALPLAVLPLFGGAAVSLIRLALANDFGVSLKEVNANIANANSISVPRVVTKSAASVLTLGTGNALGPEGPVVELGGMLGTALYRNRGLTESELRLVLAGGCAAGLATGFNAPISAIFFALESILSSTRDKKAVSFTLLSAVSAALLKELTIGLDPKFDIPYYNLHGLIELPWFLLLGVTCGGAAYVFKEANTMSAKAFSESAVPPALRPMVGSTFVFTVALFVPQILFFGYYGVDNALQGVEPSAEAAAVLFALAGAKIAVTSVCAGSGLVGGVFAPSLFIGSAIGASFGSVLNILEPPTGLDIVAGSPAYALVGMASLLAATVNAPLTSILLLFEITRDYRAILPVMAGVAAATITENYIRTTLADTESAEAGLPGWATVCDLDALEAIKVRDALFTNYVSLGGRSALFTAAEEMLLYQVSLPAAYTCDGAVVFDTNGNVTGSIAAKDLMGAVREVESELRTIYANLGGLERGGITLGDLKDVFKNLNMDLGDDTVNDLFVTLDIDGSGVINFDEFVRGASMLGIKGTNRSLNELFPNLGTTVDGVIHQDASLLDAVQLMGKMPSPLIEESSALSGIEFQFSVAVVERTREEAEAAGEDMTTWKEKVLGIVTQESISSACERTRLSQTISLQL</sequence>
<dbReference type="GO" id="GO:0005254">
    <property type="term" value="F:chloride channel activity"/>
    <property type="evidence" value="ECO:0007669"/>
    <property type="project" value="UniProtKB-KW"/>
</dbReference>
<evidence type="ECO:0000256" key="2">
    <source>
        <dbReference type="ARBA" id="ARBA00022448"/>
    </source>
</evidence>
<feature type="compositionally biased region" description="Polar residues" evidence="11">
    <location>
        <begin position="63"/>
        <end position="77"/>
    </location>
</feature>
<dbReference type="InterPro" id="IPR002048">
    <property type="entry name" value="EF_hand_dom"/>
</dbReference>
<evidence type="ECO:0000313" key="15">
    <source>
        <dbReference type="Proteomes" id="UP000660262"/>
    </source>
</evidence>
<dbReference type="PANTHER" id="PTHR43427">
    <property type="entry name" value="CHLORIDE CHANNEL PROTEIN CLC-E"/>
    <property type="match status" value="1"/>
</dbReference>
<feature type="transmembrane region" description="Helical" evidence="12">
    <location>
        <begin position="306"/>
        <end position="324"/>
    </location>
</feature>
<evidence type="ECO:0000256" key="1">
    <source>
        <dbReference type="ARBA" id="ARBA00004141"/>
    </source>
</evidence>
<dbReference type="SMART" id="SM00054">
    <property type="entry name" value="EFh"/>
    <property type="match status" value="1"/>
</dbReference>
<evidence type="ECO:0000256" key="7">
    <source>
        <dbReference type="ARBA" id="ARBA00023136"/>
    </source>
</evidence>
<evidence type="ECO:0000259" key="13">
    <source>
        <dbReference type="PROSITE" id="PS50222"/>
    </source>
</evidence>
<comment type="subcellular location">
    <subcellularLocation>
        <location evidence="1">Membrane</location>
        <topology evidence="1">Multi-pass membrane protein</topology>
    </subcellularLocation>
</comment>
<dbReference type="SUPFAM" id="SSF47473">
    <property type="entry name" value="EF-hand"/>
    <property type="match status" value="1"/>
</dbReference>
<dbReference type="Gene3D" id="1.10.3080.10">
    <property type="entry name" value="Clc chloride channel"/>
    <property type="match status" value="1"/>
</dbReference>
<dbReference type="GO" id="GO:0034707">
    <property type="term" value="C:chloride channel complex"/>
    <property type="evidence" value="ECO:0007669"/>
    <property type="project" value="UniProtKB-KW"/>
</dbReference>
<dbReference type="Gene3D" id="1.10.238.10">
    <property type="entry name" value="EF-hand"/>
    <property type="match status" value="1"/>
</dbReference>
<dbReference type="InterPro" id="IPR011992">
    <property type="entry name" value="EF-hand-dom_pair"/>
</dbReference>
<feature type="transmembrane region" description="Helical" evidence="12">
    <location>
        <begin position="269"/>
        <end position="294"/>
    </location>
</feature>
<evidence type="ECO:0000256" key="4">
    <source>
        <dbReference type="ARBA" id="ARBA00022837"/>
    </source>
</evidence>
<dbReference type="SUPFAM" id="SSF81340">
    <property type="entry name" value="Clc chloride channel"/>
    <property type="match status" value="1"/>
</dbReference>
<dbReference type="PRINTS" id="PR00762">
    <property type="entry name" value="CLCHANNEL"/>
</dbReference>
<keyword evidence="2" id="KW-0813">Transport</keyword>
<feature type="region of interest" description="Disordered" evidence="11">
    <location>
        <begin position="1"/>
        <end position="78"/>
    </location>
</feature>
<dbReference type="AlphaFoldDB" id="A0A830I1U3"/>
<evidence type="ECO:0000256" key="11">
    <source>
        <dbReference type="SAM" id="MobiDB-lite"/>
    </source>
</evidence>
<keyword evidence="15" id="KW-1185">Reference proteome</keyword>
<keyword evidence="10" id="KW-0407">Ion channel</keyword>
<evidence type="ECO:0000256" key="9">
    <source>
        <dbReference type="ARBA" id="ARBA00023214"/>
    </source>
</evidence>
<feature type="domain" description="EF-hand" evidence="13">
    <location>
        <begin position="666"/>
        <end position="701"/>
    </location>
</feature>
<evidence type="ECO:0000256" key="8">
    <source>
        <dbReference type="ARBA" id="ARBA00023173"/>
    </source>
</evidence>
<feature type="transmembrane region" description="Helical" evidence="12">
    <location>
        <begin position="448"/>
        <end position="470"/>
    </location>
</feature>
<dbReference type="OrthoDB" id="4564at2759"/>
<keyword evidence="9" id="KW-0868">Chloride</keyword>
<dbReference type="Pfam" id="PF13833">
    <property type="entry name" value="EF-hand_8"/>
    <property type="match status" value="1"/>
</dbReference>
<evidence type="ECO:0000256" key="10">
    <source>
        <dbReference type="ARBA" id="ARBA00023303"/>
    </source>
</evidence>
<gene>
    <name evidence="14" type="ORF">PPROV_000985700</name>
</gene>
<evidence type="ECO:0000256" key="3">
    <source>
        <dbReference type="ARBA" id="ARBA00022692"/>
    </source>
</evidence>
<evidence type="ECO:0000256" key="6">
    <source>
        <dbReference type="ARBA" id="ARBA00023065"/>
    </source>
</evidence>
<dbReference type="InterPro" id="IPR018247">
    <property type="entry name" value="EF_Hand_1_Ca_BS"/>
</dbReference>
<evidence type="ECO:0000313" key="14">
    <source>
        <dbReference type="EMBL" id="GHP11127.1"/>
    </source>
</evidence>